<sequence length="391" mass="44434">QSQDEHQSICKIHPKLAFLIADSHVQIKLCQSLEGNLKRHLADLETTVQVKEQQASDLFQEMATILELLKSREVNEIGSHDNKDGKHTLYDHIDQEAVDALESRVKQYLQQLQHISQTNSEKCTQTLHKINHITIPEAEDISITWEGVQAMGNLIADSQSAVDDISQDLQSVERHCDQLRDTIRDLEVQGGTLSIDDYNVLLHDTDEIPGIIMDLEETLSGVRQRADEINVRHLQYSAFFDESKRRFSAVSQISDISNEYVQTAASGQAQYVALVAALDTALEDMWGLVTWYRQFHSAYDGLIAEVHRRRQAQRDILATVDDMRARLDALHMEELQTRAAFVDKDGPYLPSDLCPFIQDPPSRFVIEEIADAGRFASVQSHETRYMKDTSH</sequence>
<name>A0A9W8LY17_9FUNG</name>
<gene>
    <name evidence="9" type="ORF">IWW36_005237</name>
</gene>
<keyword evidence="10" id="KW-1185">Reference proteome</keyword>
<dbReference type="GO" id="GO:0030295">
    <property type="term" value="F:protein kinase activator activity"/>
    <property type="evidence" value="ECO:0007669"/>
    <property type="project" value="TreeGrafter"/>
</dbReference>
<keyword evidence="5" id="KW-0472">Membrane</keyword>
<dbReference type="GO" id="GO:0060090">
    <property type="term" value="F:molecular adaptor activity"/>
    <property type="evidence" value="ECO:0007669"/>
    <property type="project" value="TreeGrafter"/>
</dbReference>
<evidence type="ECO:0000256" key="6">
    <source>
        <dbReference type="RuleBase" id="RU368080"/>
    </source>
</evidence>
<evidence type="ECO:0000256" key="1">
    <source>
        <dbReference type="ARBA" id="ARBA00006259"/>
    </source>
</evidence>
<accession>A0A9W8LY17</accession>
<dbReference type="GO" id="GO:0000422">
    <property type="term" value="P:autophagy of mitochondrion"/>
    <property type="evidence" value="ECO:0007669"/>
    <property type="project" value="TreeGrafter"/>
</dbReference>
<evidence type="ECO:0000256" key="7">
    <source>
        <dbReference type="SAM" id="Coils"/>
    </source>
</evidence>
<comment type="function">
    <text evidence="6">Autophagy-specific protein that functions in response to autophagy-inducing signals as a scaffold to recruit other ATG proteins to organize preautophagosomal structure (PAS) formation. Modulates the timing and magnitude of the autophagy response, such as the size of the sequestering vesicles. Plays particularly a role in pexophagy and nucleophagy.</text>
</comment>
<proteinExistence type="inferred from homology"/>
<dbReference type="InterPro" id="IPR045326">
    <property type="entry name" value="ATG17-like_dom"/>
</dbReference>
<evidence type="ECO:0000256" key="4">
    <source>
        <dbReference type="ARBA" id="ARBA00023006"/>
    </source>
</evidence>
<keyword evidence="4 6" id="KW-0072">Autophagy</keyword>
<dbReference type="OrthoDB" id="1937984at2759"/>
<dbReference type="GO" id="GO:0000045">
    <property type="term" value="P:autophagosome assembly"/>
    <property type="evidence" value="ECO:0007669"/>
    <property type="project" value="TreeGrafter"/>
</dbReference>
<comment type="similarity">
    <text evidence="1 6">Belongs to the ATG17 family.</text>
</comment>
<dbReference type="PANTHER" id="PTHR28005:SF1">
    <property type="entry name" value="AUTOPHAGY-RELATED PROTEIN 17"/>
    <property type="match status" value="1"/>
</dbReference>
<feature type="coiled-coil region" evidence="7">
    <location>
        <begin position="162"/>
        <end position="232"/>
    </location>
</feature>
<evidence type="ECO:0000256" key="5">
    <source>
        <dbReference type="ARBA" id="ARBA00023136"/>
    </source>
</evidence>
<evidence type="ECO:0000256" key="3">
    <source>
        <dbReference type="ARBA" id="ARBA00022490"/>
    </source>
</evidence>
<protein>
    <recommendedName>
        <fullName evidence="2 6">Autophagy-related protein 17</fullName>
    </recommendedName>
</protein>
<organism evidence="9 10">
    <name type="scientific">Coemansia brasiliensis</name>
    <dbReference type="NCBI Taxonomy" id="2650707"/>
    <lineage>
        <taxon>Eukaryota</taxon>
        <taxon>Fungi</taxon>
        <taxon>Fungi incertae sedis</taxon>
        <taxon>Zoopagomycota</taxon>
        <taxon>Kickxellomycotina</taxon>
        <taxon>Kickxellomycetes</taxon>
        <taxon>Kickxellales</taxon>
        <taxon>Kickxellaceae</taxon>
        <taxon>Coemansia</taxon>
    </lineage>
</organism>
<dbReference type="GO" id="GO:0034727">
    <property type="term" value="P:piecemeal microautophagy of the nucleus"/>
    <property type="evidence" value="ECO:0007669"/>
    <property type="project" value="TreeGrafter"/>
</dbReference>
<comment type="caution">
    <text evidence="9">The sequence shown here is derived from an EMBL/GenBank/DDBJ whole genome shotgun (WGS) entry which is preliminary data.</text>
</comment>
<dbReference type="GO" id="GO:1990316">
    <property type="term" value="C:Atg1/ULK1 kinase complex"/>
    <property type="evidence" value="ECO:0007669"/>
    <property type="project" value="TreeGrafter"/>
</dbReference>
<dbReference type="Proteomes" id="UP001139887">
    <property type="component" value="Unassembled WGS sequence"/>
</dbReference>
<evidence type="ECO:0000259" key="8">
    <source>
        <dbReference type="Pfam" id="PF04108"/>
    </source>
</evidence>
<comment type="subcellular location">
    <subcellularLocation>
        <location evidence="6">Cytoplasm</location>
    </subcellularLocation>
    <subcellularLocation>
        <location evidence="6">Preautophagosomal structure membrane</location>
        <topology evidence="6">Peripheral membrane protein</topology>
    </subcellularLocation>
</comment>
<dbReference type="InterPro" id="IPR007240">
    <property type="entry name" value="Atg17"/>
</dbReference>
<dbReference type="EMBL" id="JANBUW010001121">
    <property type="protein sequence ID" value="KAJ2844306.1"/>
    <property type="molecule type" value="Genomic_DNA"/>
</dbReference>
<reference evidence="9" key="1">
    <citation type="submission" date="2022-07" db="EMBL/GenBank/DDBJ databases">
        <title>Phylogenomic reconstructions and comparative analyses of Kickxellomycotina fungi.</title>
        <authorList>
            <person name="Reynolds N.K."/>
            <person name="Stajich J.E."/>
            <person name="Barry K."/>
            <person name="Grigoriev I.V."/>
            <person name="Crous P."/>
            <person name="Smith M.E."/>
        </authorList>
    </citation>
    <scope>NUCLEOTIDE SEQUENCE</scope>
    <source>
        <strain evidence="9">NRRL 1566</strain>
    </source>
</reference>
<dbReference type="PANTHER" id="PTHR28005">
    <property type="entry name" value="AUTOPHAGY-RELATED PROTEIN 17"/>
    <property type="match status" value="1"/>
</dbReference>
<evidence type="ECO:0000313" key="10">
    <source>
        <dbReference type="Proteomes" id="UP001139887"/>
    </source>
</evidence>
<keyword evidence="3 6" id="KW-0963">Cytoplasm</keyword>
<feature type="domain" description="Autophagy protein ATG17-like" evidence="8">
    <location>
        <begin position="2"/>
        <end position="349"/>
    </location>
</feature>
<dbReference type="Pfam" id="PF04108">
    <property type="entry name" value="ATG17_like"/>
    <property type="match status" value="1"/>
</dbReference>
<evidence type="ECO:0000256" key="2">
    <source>
        <dbReference type="ARBA" id="ARBA00013806"/>
    </source>
</evidence>
<dbReference type="AlphaFoldDB" id="A0A9W8LY17"/>
<keyword evidence="7" id="KW-0175">Coiled coil</keyword>
<dbReference type="GO" id="GO:0034045">
    <property type="term" value="C:phagophore assembly site membrane"/>
    <property type="evidence" value="ECO:0007669"/>
    <property type="project" value="UniProtKB-SubCell"/>
</dbReference>
<feature type="non-terminal residue" evidence="9">
    <location>
        <position position="1"/>
    </location>
</feature>
<evidence type="ECO:0000313" key="9">
    <source>
        <dbReference type="EMBL" id="KAJ2844306.1"/>
    </source>
</evidence>